<feature type="domain" description="TonB-dependent receptor plug" evidence="12">
    <location>
        <begin position="118"/>
        <end position="233"/>
    </location>
</feature>
<keyword evidence="4 8" id="KW-0812">Transmembrane</keyword>
<dbReference type="Pfam" id="PF00593">
    <property type="entry name" value="TonB_dep_Rec_b-barrel"/>
    <property type="match status" value="1"/>
</dbReference>
<evidence type="ECO:0000256" key="6">
    <source>
        <dbReference type="ARBA" id="ARBA00023136"/>
    </source>
</evidence>
<dbReference type="InterPro" id="IPR012910">
    <property type="entry name" value="Plug_dom"/>
</dbReference>
<dbReference type="EMBL" id="QGDO01000002">
    <property type="protein sequence ID" value="PWJ42484.1"/>
    <property type="molecule type" value="Genomic_DNA"/>
</dbReference>
<evidence type="ECO:0000256" key="4">
    <source>
        <dbReference type="ARBA" id="ARBA00022692"/>
    </source>
</evidence>
<comment type="subcellular location">
    <subcellularLocation>
        <location evidence="1 8">Cell outer membrane</location>
        <topology evidence="1 8">Multi-pass membrane protein</topology>
    </subcellularLocation>
</comment>
<keyword evidence="5 9" id="KW-0798">TonB box</keyword>
<sequence>MTKNLSLLAGIWVLSLLVPFMSFAQERTLTGTVLDETGTPLPGVSVIFVGTTTGAATNFDGQYKLNIPEDASQVKFSYIGYIEQVVELGAQSIIDVTLQPDADQLEEVVVIGYGSAKKDDLTGSVESIDTSKFNQGAISSPQDLLTGKIAGVNITNGGGAPGAGATIRIRGGSSLSASNDPLIVIDGVPVDSDGVAGMRNPLNTINPNDIETFTVLKDASATAIYGSRASNGVIIITTKKGTRDGIQVEYNGTVSVGTPTGQIDVLSADQYRDLMIKQYGEASPEVALLGSSNTDWQEELMRNAISTDQNISVAGRTGILPYRVSFGYNNSNGILETSNMERYTTSVNLNPKFFDDHLAVNVSAKYVNVSNRFADTGSLGSAIAYDPTQSVKGSGDQYDAFGGYYTWLDADYNPITIAPSNPVAMLNQTENTSTVNRFIGNLQFDYKFHFLPELKANLNLGYDHSASKGGTYNPITSAWNYNITDPTMGGSLSHYDQNKTNELLDFTLQYDKELGDHRFNVLGGYSWQHFHQEQDDWWTNARGDSQADNPNAGTYAFATEYYLVSFFGRANYTLKDKYMVTATVRSDGTSRFSENNRWGIFPSAAFAWNIGKEDFIQNSAVVSSMKLRAGWGITGQQNIGGGNYPYMPTYIYGDERSQYVYYDPNTGKMIYPTIRPNGYDENIKWEETTTYNIGLDFGFFDDKLTGNIDAYHRVTNDLLNTVPVASGSNLTNQLLTNVGSLQNQGVELTLNSKLVQTGDFFLDFGVNFTYNRTEITQLTLVDDPDYAGVKVGGIAGGTGQTIQIHQVGYAPSSFLVYEQIYDDKGMPIEGAYVDRNGDGQITEADKYIAGDPNPDFMIGVNMRATYKNWDFSMSGRANFGQQVYNNVNSANSNLNGMSVSGFNSNRTADVYNTMFQTMQQHSDYYVQDANYFRMDNIMLGYNFNNLAGGKYNARVYGTVNNAFVITGYDGLDPEVSGGIDNNLYPRPRTYMLGVNLSF</sequence>
<evidence type="ECO:0000259" key="12">
    <source>
        <dbReference type="Pfam" id="PF07715"/>
    </source>
</evidence>
<comment type="similarity">
    <text evidence="8 9">Belongs to the TonB-dependent receptor family.</text>
</comment>
<keyword evidence="10" id="KW-0732">Signal</keyword>
<dbReference type="InterPro" id="IPR023996">
    <property type="entry name" value="TonB-dep_OMP_SusC/RagA"/>
</dbReference>
<dbReference type="InterPro" id="IPR023997">
    <property type="entry name" value="TonB-dep_OMP_SusC/RagA_CS"/>
</dbReference>
<dbReference type="Gene3D" id="2.170.130.10">
    <property type="entry name" value="TonB-dependent receptor, plug domain"/>
    <property type="match status" value="1"/>
</dbReference>
<dbReference type="NCBIfam" id="TIGR04057">
    <property type="entry name" value="SusC_RagA_signa"/>
    <property type="match status" value="1"/>
</dbReference>
<evidence type="ECO:0000259" key="11">
    <source>
        <dbReference type="Pfam" id="PF00593"/>
    </source>
</evidence>
<evidence type="ECO:0000313" key="14">
    <source>
        <dbReference type="Proteomes" id="UP000245535"/>
    </source>
</evidence>
<dbReference type="NCBIfam" id="TIGR04056">
    <property type="entry name" value="OMP_RagA_SusC"/>
    <property type="match status" value="1"/>
</dbReference>
<name>A0A315ZCL5_SEDFL</name>
<dbReference type="AlphaFoldDB" id="A0A315ZCL5"/>
<keyword evidence="13" id="KW-0675">Receptor</keyword>
<accession>A0A315ZCL5</accession>
<dbReference type="GO" id="GO:0009279">
    <property type="term" value="C:cell outer membrane"/>
    <property type="evidence" value="ECO:0007669"/>
    <property type="project" value="UniProtKB-SubCell"/>
</dbReference>
<feature type="chain" id="PRO_5016396895" evidence="10">
    <location>
        <begin position="25"/>
        <end position="998"/>
    </location>
</feature>
<evidence type="ECO:0000256" key="8">
    <source>
        <dbReference type="PROSITE-ProRule" id="PRU01360"/>
    </source>
</evidence>
<reference evidence="13 14" key="1">
    <citation type="submission" date="2018-03" db="EMBL/GenBank/DDBJ databases">
        <title>Genomic Encyclopedia of Archaeal and Bacterial Type Strains, Phase II (KMG-II): from individual species to whole genera.</title>
        <authorList>
            <person name="Goeker M."/>
        </authorList>
    </citation>
    <scope>NUCLEOTIDE SEQUENCE [LARGE SCALE GENOMIC DNA]</scope>
    <source>
        <strain evidence="13 14">DSM 28229</strain>
    </source>
</reference>
<evidence type="ECO:0000256" key="9">
    <source>
        <dbReference type="RuleBase" id="RU003357"/>
    </source>
</evidence>
<evidence type="ECO:0000256" key="5">
    <source>
        <dbReference type="ARBA" id="ARBA00023077"/>
    </source>
</evidence>
<dbReference type="InterPro" id="IPR039426">
    <property type="entry name" value="TonB-dep_rcpt-like"/>
</dbReference>
<keyword evidence="14" id="KW-1185">Reference proteome</keyword>
<dbReference type="InterPro" id="IPR036942">
    <property type="entry name" value="Beta-barrel_TonB_sf"/>
</dbReference>
<organism evidence="13 14">
    <name type="scientific">Sediminitomix flava</name>
    <dbReference type="NCBI Taxonomy" id="379075"/>
    <lineage>
        <taxon>Bacteria</taxon>
        <taxon>Pseudomonadati</taxon>
        <taxon>Bacteroidota</taxon>
        <taxon>Cytophagia</taxon>
        <taxon>Cytophagales</taxon>
        <taxon>Flammeovirgaceae</taxon>
        <taxon>Sediminitomix</taxon>
    </lineage>
</organism>
<feature type="signal peptide" evidence="10">
    <location>
        <begin position="1"/>
        <end position="24"/>
    </location>
</feature>
<evidence type="ECO:0000256" key="10">
    <source>
        <dbReference type="SAM" id="SignalP"/>
    </source>
</evidence>
<feature type="domain" description="TonB-dependent receptor-like beta-barrel" evidence="11">
    <location>
        <begin position="386"/>
        <end position="961"/>
    </location>
</feature>
<proteinExistence type="inferred from homology"/>
<dbReference type="SUPFAM" id="SSF49464">
    <property type="entry name" value="Carboxypeptidase regulatory domain-like"/>
    <property type="match status" value="1"/>
</dbReference>
<dbReference type="Gene3D" id="2.60.40.1120">
    <property type="entry name" value="Carboxypeptidase-like, regulatory domain"/>
    <property type="match status" value="1"/>
</dbReference>
<dbReference type="InterPro" id="IPR037066">
    <property type="entry name" value="Plug_dom_sf"/>
</dbReference>
<dbReference type="InterPro" id="IPR008969">
    <property type="entry name" value="CarboxyPept-like_regulatory"/>
</dbReference>
<dbReference type="Pfam" id="PF07715">
    <property type="entry name" value="Plug"/>
    <property type="match status" value="1"/>
</dbReference>
<evidence type="ECO:0000256" key="1">
    <source>
        <dbReference type="ARBA" id="ARBA00004571"/>
    </source>
</evidence>
<dbReference type="SUPFAM" id="SSF56935">
    <property type="entry name" value="Porins"/>
    <property type="match status" value="1"/>
</dbReference>
<keyword evidence="3 8" id="KW-1134">Transmembrane beta strand</keyword>
<evidence type="ECO:0000256" key="7">
    <source>
        <dbReference type="ARBA" id="ARBA00023237"/>
    </source>
</evidence>
<evidence type="ECO:0000256" key="3">
    <source>
        <dbReference type="ARBA" id="ARBA00022452"/>
    </source>
</evidence>
<keyword evidence="6 8" id="KW-0472">Membrane</keyword>
<dbReference type="FunFam" id="2.170.130.10:FF:000008">
    <property type="entry name" value="SusC/RagA family TonB-linked outer membrane protein"/>
    <property type="match status" value="1"/>
</dbReference>
<dbReference type="Proteomes" id="UP000245535">
    <property type="component" value="Unassembled WGS sequence"/>
</dbReference>
<gene>
    <name evidence="13" type="ORF">BC781_10225</name>
</gene>
<protein>
    <submittedName>
        <fullName evidence="13">Iron complex outermembrane receptor protein</fullName>
    </submittedName>
</protein>
<dbReference type="InterPro" id="IPR000531">
    <property type="entry name" value="Beta-barrel_TonB"/>
</dbReference>
<evidence type="ECO:0000256" key="2">
    <source>
        <dbReference type="ARBA" id="ARBA00022448"/>
    </source>
</evidence>
<keyword evidence="7 8" id="KW-0998">Cell outer membrane</keyword>
<keyword evidence="2 8" id="KW-0813">Transport</keyword>
<evidence type="ECO:0000313" key="13">
    <source>
        <dbReference type="EMBL" id="PWJ42484.1"/>
    </source>
</evidence>
<dbReference type="Pfam" id="PF13715">
    <property type="entry name" value="CarbopepD_reg_2"/>
    <property type="match status" value="1"/>
</dbReference>
<comment type="caution">
    <text evidence="13">The sequence shown here is derived from an EMBL/GenBank/DDBJ whole genome shotgun (WGS) entry which is preliminary data.</text>
</comment>
<dbReference type="Gene3D" id="2.40.170.20">
    <property type="entry name" value="TonB-dependent receptor, beta-barrel domain"/>
    <property type="match status" value="1"/>
</dbReference>
<dbReference type="PROSITE" id="PS52016">
    <property type="entry name" value="TONB_DEPENDENT_REC_3"/>
    <property type="match status" value="1"/>
</dbReference>